<proteinExistence type="predicted"/>
<dbReference type="EMBL" id="JAULSU010000001">
    <property type="protein sequence ID" value="KAK0631597.1"/>
    <property type="molecule type" value="Genomic_DNA"/>
</dbReference>
<organism evidence="2 3">
    <name type="scientific">Immersiella caudata</name>
    <dbReference type="NCBI Taxonomy" id="314043"/>
    <lineage>
        <taxon>Eukaryota</taxon>
        <taxon>Fungi</taxon>
        <taxon>Dikarya</taxon>
        <taxon>Ascomycota</taxon>
        <taxon>Pezizomycotina</taxon>
        <taxon>Sordariomycetes</taxon>
        <taxon>Sordariomycetidae</taxon>
        <taxon>Sordariales</taxon>
        <taxon>Lasiosphaeriaceae</taxon>
        <taxon>Immersiella</taxon>
    </lineage>
</organism>
<feature type="region of interest" description="Disordered" evidence="1">
    <location>
        <begin position="1"/>
        <end position="64"/>
    </location>
</feature>
<name>A0AA40CAW6_9PEZI</name>
<evidence type="ECO:0000256" key="1">
    <source>
        <dbReference type="SAM" id="MobiDB-lite"/>
    </source>
</evidence>
<keyword evidence="3" id="KW-1185">Reference proteome</keyword>
<comment type="caution">
    <text evidence="2">The sequence shown here is derived from an EMBL/GenBank/DDBJ whole genome shotgun (WGS) entry which is preliminary data.</text>
</comment>
<dbReference type="AlphaFoldDB" id="A0AA40CAW6"/>
<gene>
    <name evidence="2" type="ORF">B0T14DRAFT_5065</name>
</gene>
<protein>
    <submittedName>
        <fullName evidence="2">Uncharacterized protein</fullName>
    </submittedName>
</protein>
<sequence length="119" mass="13210">MLTSSHSELIREVMGESQPSTNISKAERAPSPSVKARRRRGKRGGKRERLRRAKRAQRGNVAKANKAPSAQVYVLVEVGGRCYVHNSDPSGVWPPPREEIVGTRQPLVLFSDGHQQLIC</sequence>
<evidence type="ECO:0000313" key="2">
    <source>
        <dbReference type="EMBL" id="KAK0631597.1"/>
    </source>
</evidence>
<accession>A0AA40CAW6</accession>
<feature type="compositionally biased region" description="Basic residues" evidence="1">
    <location>
        <begin position="35"/>
        <end position="57"/>
    </location>
</feature>
<dbReference type="Proteomes" id="UP001175000">
    <property type="component" value="Unassembled WGS sequence"/>
</dbReference>
<evidence type="ECO:0000313" key="3">
    <source>
        <dbReference type="Proteomes" id="UP001175000"/>
    </source>
</evidence>
<reference evidence="2" key="1">
    <citation type="submission" date="2023-06" db="EMBL/GenBank/DDBJ databases">
        <title>Genome-scale phylogeny and comparative genomics of the fungal order Sordariales.</title>
        <authorList>
            <consortium name="Lawrence Berkeley National Laboratory"/>
            <person name="Hensen N."/>
            <person name="Bonometti L."/>
            <person name="Westerberg I."/>
            <person name="Brannstrom I.O."/>
            <person name="Guillou S."/>
            <person name="Cros-Aarteil S."/>
            <person name="Calhoun S."/>
            <person name="Haridas S."/>
            <person name="Kuo A."/>
            <person name="Mondo S."/>
            <person name="Pangilinan J."/>
            <person name="Riley R."/>
            <person name="Labutti K."/>
            <person name="Andreopoulos B."/>
            <person name="Lipzen A."/>
            <person name="Chen C."/>
            <person name="Yanf M."/>
            <person name="Daum C."/>
            <person name="Ng V."/>
            <person name="Clum A."/>
            <person name="Steindorff A."/>
            <person name="Ohm R."/>
            <person name="Martin F."/>
            <person name="Silar P."/>
            <person name="Natvig D."/>
            <person name="Lalanne C."/>
            <person name="Gautier V."/>
            <person name="Ament-Velasquez S.L."/>
            <person name="Kruys A."/>
            <person name="Hutchinson M.I."/>
            <person name="Powell A.J."/>
            <person name="Barry K."/>
            <person name="Miller A.N."/>
            <person name="Grigoriev I.V."/>
            <person name="Debuchy R."/>
            <person name="Gladieux P."/>
            <person name="Thoren M.H."/>
            <person name="Johannesson H."/>
        </authorList>
    </citation>
    <scope>NUCLEOTIDE SEQUENCE</scope>
    <source>
        <strain evidence="2">CBS 606.72</strain>
    </source>
</reference>